<dbReference type="Gene3D" id="2.60.120.230">
    <property type="match status" value="1"/>
</dbReference>
<keyword evidence="5" id="KW-1185">Reference proteome</keyword>
<feature type="signal peptide" evidence="2">
    <location>
        <begin position="1"/>
        <end position="18"/>
    </location>
</feature>
<keyword evidence="2" id="KW-0732">Signal</keyword>
<dbReference type="InterPro" id="IPR008977">
    <property type="entry name" value="PHM/PNGase_F_dom_sf"/>
</dbReference>
<dbReference type="SMART" id="SM01290">
    <property type="entry name" value="N-glycanase_N"/>
    <property type="match status" value="1"/>
</dbReference>
<name>A0ABV2LSM0_9FLAO</name>
<feature type="domain" description="Peptide-N-glycosidase F N-terminal" evidence="3">
    <location>
        <begin position="210"/>
        <end position="389"/>
    </location>
</feature>
<dbReference type="InterPro" id="IPR015197">
    <property type="entry name" value="PngaseF_C"/>
</dbReference>
<dbReference type="EMBL" id="JBEPMO010000005">
    <property type="protein sequence ID" value="MET3731571.1"/>
    <property type="molecule type" value="Genomic_DNA"/>
</dbReference>
<keyword evidence="1" id="KW-1015">Disulfide bond</keyword>
<dbReference type="Pfam" id="PF22252">
    <property type="entry name" value="PNGase_F-II_N"/>
    <property type="match status" value="1"/>
</dbReference>
<evidence type="ECO:0000256" key="1">
    <source>
        <dbReference type="ARBA" id="ARBA00023157"/>
    </source>
</evidence>
<evidence type="ECO:0000313" key="5">
    <source>
        <dbReference type="Proteomes" id="UP001549146"/>
    </source>
</evidence>
<organism evidence="4 5">
    <name type="scientific">Moheibacter stercoris</name>
    <dbReference type="NCBI Taxonomy" id="1628251"/>
    <lineage>
        <taxon>Bacteria</taxon>
        <taxon>Pseudomonadati</taxon>
        <taxon>Bacteroidota</taxon>
        <taxon>Flavobacteriia</taxon>
        <taxon>Flavobacteriales</taxon>
        <taxon>Weeksellaceae</taxon>
        <taxon>Moheibacter</taxon>
    </lineage>
</organism>
<sequence>MRTHNFLFLFLIFQFTWAQIKFQSPTVTQITYLVSSNGTEIPHQNPIWVFANSNSFLITTQNNFSGKGPYPFEQNFVEPSSKKIAQFAFLSENEIFKFIDDESISKQTFEFLPETKTILGYKCKKAKTVINSNTIEIWYNDESKLKASPSILGANLGLVLEVIRNGNHSIKASEIKKEKTKLPEFLSNSSIPELEKIEYQDRIWKARFTTIPVFENQLIHWSEEFEPKEGVMRFANGTIAVKKLKFPKIEASDLVFLDLLEESNGDAYDRTGTVFLIPTDKKQSFLDGLENGAETLPIYDNGNGKKYQGVGATDNYSPLIELMRFFTPFGVKHFNDRVTLKDKVWHEVVPYRQDISSYSSLLSEKEVYLGVFIGNYDKGGHRISMNVTIHKSFGEEKETKKVVPLFNTLNVMEMAGQEYATMFNVDKGLEMEFELKEPLKNAQLRYITTGHGGWGNGDEFVPKKNTILLNGKIIFDLIPWREDCGSYRLFNPVSGNFGNGLSSSDLSRSNWCPATVTNPYIIELGNLPAGKHKIQVKIPQGEPEGTSFSSWNISGILIGN</sequence>
<dbReference type="Gene3D" id="2.60.120.1570">
    <property type="entry name" value="Peptide-N-glycosidase F, N-terminal domain"/>
    <property type="match status" value="1"/>
</dbReference>
<evidence type="ECO:0000256" key="2">
    <source>
        <dbReference type="SAM" id="SignalP"/>
    </source>
</evidence>
<evidence type="ECO:0000313" key="4">
    <source>
        <dbReference type="EMBL" id="MET3731571.1"/>
    </source>
</evidence>
<dbReference type="Pfam" id="PF09112">
    <property type="entry name" value="N-glycanase_N"/>
    <property type="match status" value="1"/>
</dbReference>
<dbReference type="InterPro" id="IPR043022">
    <property type="entry name" value="PngaseF_N_sf"/>
</dbReference>
<comment type="caution">
    <text evidence="4">The sequence shown here is derived from an EMBL/GenBank/DDBJ whole genome shotgun (WGS) entry which is preliminary data.</text>
</comment>
<dbReference type="Proteomes" id="UP001549146">
    <property type="component" value="Unassembled WGS sequence"/>
</dbReference>
<dbReference type="Pfam" id="PF09113">
    <property type="entry name" value="N-glycanase_C"/>
    <property type="match status" value="1"/>
</dbReference>
<protein>
    <recommendedName>
        <fullName evidence="3">Peptide-N-glycosidase F N-terminal domain-containing protein</fullName>
    </recommendedName>
</protein>
<feature type="chain" id="PRO_5045139169" description="Peptide-N-glycosidase F N-terminal domain-containing protein" evidence="2">
    <location>
        <begin position="19"/>
        <end position="560"/>
    </location>
</feature>
<dbReference type="RefSeq" id="WP_354507961.1">
    <property type="nucleotide sequence ID" value="NZ_JBEPMO010000005.1"/>
</dbReference>
<dbReference type="InterPro" id="IPR015196">
    <property type="entry name" value="PngaseF_N"/>
</dbReference>
<dbReference type="InterPro" id="IPR014784">
    <property type="entry name" value="Cu2_ascorb_mOase-like_C"/>
</dbReference>
<proteinExistence type="predicted"/>
<accession>A0ABV2LSM0</accession>
<dbReference type="SUPFAM" id="SSF49742">
    <property type="entry name" value="PHM/PNGase F"/>
    <property type="match status" value="1"/>
</dbReference>
<gene>
    <name evidence="4" type="ORF">ABID46_001145</name>
</gene>
<evidence type="ECO:0000259" key="3">
    <source>
        <dbReference type="SMART" id="SM01290"/>
    </source>
</evidence>
<reference evidence="4 5" key="1">
    <citation type="submission" date="2024-06" db="EMBL/GenBank/DDBJ databases">
        <title>Genomic Encyclopedia of Type Strains, Phase IV (KMG-IV): sequencing the most valuable type-strain genomes for metagenomic binning, comparative biology and taxonomic classification.</title>
        <authorList>
            <person name="Goeker M."/>
        </authorList>
    </citation>
    <scope>NUCLEOTIDE SEQUENCE [LARGE SCALE GENOMIC DNA]</scope>
    <source>
        <strain evidence="4 5">DSM 29388</strain>
    </source>
</reference>